<dbReference type="RefSeq" id="WP_182660198.1">
    <property type="nucleotide sequence ID" value="NZ_VKHS01000032.1"/>
</dbReference>
<gene>
    <name evidence="2" type="ORF">FOE67_03145</name>
</gene>
<evidence type="ECO:0000313" key="3">
    <source>
        <dbReference type="Proteomes" id="UP000530234"/>
    </source>
</evidence>
<sequence length="162" mass="17498">MTTRKLTATVPGQATEVWRLLCDPLAFPRYAGDIRSVSPADDNADAATGPHTWVLGFRGGTATWTQRTRLVGEGPTPNRIEFLGVSGDFQQLMGSWTVTELPRGCEIDYEVHYRTSVPHLAGAIDSAVGRVLVRTAHRIITAVGGPARITAGEHHLRDLVAA</sequence>
<evidence type="ECO:0000259" key="1">
    <source>
        <dbReference type="Pfam" id="PF03364"/>
    </source>
</evidence>
<proteinExistence type="predicted"/>
<dbReference type="Proteomes" id="UP000530234">
    <property type="component" value="Unassembled WGS sequence"/>
</dbReference>
<dbReference type="Pfam" id="PF03364">
    <property type="entry name" value="Polyketide_cyc"/>
    <property type="match status" value="1"/>
</dbReference>
<dbReference type="InterPro" id="IPR005031">
    <property type="entry name" value="COQ10_START"/>
</dbReference>
<dbReference type="Gene3D" id="3.30.530.20">
    <property type="match status" value="1"/>
</dbReference>
<organism evidence="2 3">
    <name type="scientific">Streptomyces calidiresistens</name>
    <dbReference type="NCBI Taxonomy" id="1485586"/>
    <lineage>
        <taxon>Bacteria</taxon>
        <taxon>Bacillati</taxon>
        <taxon>Actinomycetota</taxon>
        <taxon>Actinomycetes</taxon>
        <taxon>Kitasatosporales</taxon>
        <taxon>Streptomycetaceae</taxon>
        <taxon>Streptomyces</taxon>
    </lineage>
</organism>
<evidence type="ECO:0000313" key="2">
    <source>
        <dbReference type="EMBL" id="MBB0228529.1"/>
    </source>
</evidence>
<dbReference type="EMBL" id="VKHS01000032">
    <property type="protein sequence ID" value="MBB0228529.1"/>
    <property type="molecule type" value="Genomic_DNA"/>
</dbReference>
<feature type="domain" description="Coenzyme Q-binding protein COQ10 START" evidence="1">
    <location>
        <begin position="11"/>
        <end position="137"/>
    </location>
</feature>
<comment type="caution">
    <text evidence="2">The sequence shown here is derived from an EMBL/GenBank/DDBJ whole genome shotgun (WGS) entry which is preliminary data.</text>
</comment>
<protein>
    <recommendedName>
        <fullName evidence="1">Coenzyme Q-binding protein COQ10 START domain-containing protein</fullName>
    </recommendedName>
</protein>
<accession>A0A7W3T088</accession>
<dbReference type="AlphaFoldDB" id="A0A7W3T088"/>
<reference evidence="3" key="1">
    <citation type="submission" date="2019-10" db="EMBL/GenBank/DDBJ databases">
        <title>Streptomyces sp. nov., a novel actinobacterium isolated from alkaline environment.</title>
        <authorList>
            <person name="Golinska P."/>
        </authorList>
    </citation>
    <scope>NUCLEOTIDE SEQUENCE [LARGE SCALE GENOMIC DNA]</scope>
    <source>
        <strain evidence="3">DSM 42108</strain>
    </source>
</reference>
<dbReference type="SUPFAM" id="SSF55961">
    <property type="entry name" value="Bet v1-like"/>
    <property type="match status" value="1"/>
</dbReference>
<dbReference type="InterPro" id="IPR023393">
    <property type="entry name" value="START-like_dom_sf"/>
</dbReference>
<name>A0A7W3T088_9ACTN</name>
<keyword evidence="3" id="KW-1185">Reference proteome</keyword>